<evidence type="ECO:0000256" key="1">
    <source>
        <dbReference type="ARBA" id="ARBA00022574"/>
    </source>
</evidence>
<organism evidence="5 6">
    <name type="scientific">Wickerhamomyces mucosus</name>
    <dbReference type="NCBI Taxonomy" id="1378264"/>
    <lineage>
        <taxon>Eukaryota</taxon>
        <taxon>Fungi</taxon>
        <taxon>Dikarya</taxon>
        <taxon>Ascomycota</taxon>
        <taxon>Saccharomycotina</taxon>
        <taxon>Saccharomycetes</taxon>
        <taxon>Phaffomycetales</taxon>
        <taxon>Wickerhamomycetaceae</taxon>
        <taxon>Wickerhamomyces</taxon>
    </lineage>
</organism>
<dbReference type="CDD" id="cd06071">
    <property type="entry name" value="Beach"/>
    <property type="match status" value="1"/>
</dbReference>
<protein>
    <recommendedName>
        <fullName evidence="7">Beach-domain-containing protein</fullName>
    </recommendedName>
</protein>
<dbReference type="InterPro" id="IPR011993">
    <property type="entry name" value="PH-like_dom_sf"/>
</dbReference>
<evidence type="ECO:0000313" key="6">
    <source>
        <dbReference type="Proteomes" id="UP000769528"/>
    </source>
</evidence>
<dbReference type="EMBL" id="JAEUBF010000325">
    <property type="protein sequence ID" value="KAH3679286.1"/>
    <property type="molecule type" value="Genomic_DNA"/>
</dbReference>
<dbReference type="SUPFAM" id="SSF81837">
    <property type="entry name" value="BEACH domain"/>
    <property type="match status" value="1"/>
</dbReference>
<evidence type="ECO:0000256" key="2">
    <source>
        <dbReference type="ARBA" id="ARBA00022737"/>
    </source>
</evidence>
<feature type="domain" description="BEACH" evidence="3">
    <location>
        <begin position="1534"/>
        <end position="1828"/>
    </location>
</feature>
<reference evidence="5" key="1">
    <citation type="journal article" date="2021" name="Open Biol.">
        <title>Shared evolutionary footprints suggest mitochondrial oxidative damage underlies multiple complex I losses in fungi.</title>
        <authorList>
            <person name="Schikora-Tamarit M.A."/>
            <person name="Marcet-Houben M."/>
            <person name="Nosek J."/>
            <person name="Gabaldon T."/>
        </authorList>
    </citation>
    <scope>NUCLEOTIDE SEQUENCE</scope>
    <source>
        <strain evidence="5">CBS6341</strain>
    </source>
</reference>
<dbReference type="SUPFAM" id="SSF49899">
    <property type="entry name" value="Concanavalin A-like lectins/glucanases"/>
    <property type="match status" value="1"/>
</dbReference>
<evidence type="ECO:0000313" key="5">
    <source>
        <dbReference type="EMBL" id="KAH3679286.1"/>
    </source>
</evidence>
<dbReference type="PROSITE" id="PS50197">
    <property type="entry name" value="BEACH"/>
    <property type="match status" value="1"/>
</dbReference>
<dbReference type="Pfam" id="PF14844">
    <property type="entry name" value="PH_BEACH"/>
    <property type="match status" value="1"/>
</dbReference>
<keyword evidence="2" id="KW-0677">Repeat</keyword>
<keyword evidence="1" id="KW-0853">WD repeat</keyword>
<dbReference type="InterPro" id="IPR036372">
    <property type="entry name" value="BEACH_dom_sf"/>
</dbReference>
<keyword evidence="6" id="KW-1185">Reference proteome</keyword>
<dbReference type="SUPFAM" id="SSF50729">
    <property type="entry name" value="PH domain-like"/>
    <property type="match status" value="1"/>
</dbReference>
<dbReference type="PROSITE" id="PS51783">
    <property type="entry name" value="PH_BEACH"/>
    <property type="match status" value="1"/>
</dbReference>
<comment type="caution">
    <text evidence="5">The sequence shown here is derived from an EMBL/GenBank/DDBJ whole genome shotgun (WGS) entry which is preliminary data.</text>
</comment>
<evidence type="ECO:0000259" key="3">
    <source>
        <dbReference type="PROSITE" id="PS50197"/>
    </source>
</evidence>
<dbReference type="InterPro" id="IPR000409">
    <property type="entry name" value="BEACH_dom"/>
</dbReference>
<dbReference type="Gene3D" id="2.130.10.10">
    <property type="entry name" value="YVTN repeat-like/Quinoprotein amine dehydrogenase"/>
    <property type="match status" value="1"/>
</dbReference>
<dbReference type="InterPro" id="IPR015943">
    <property type="entry name" value="WD40/YVTN_repeat-like_dom_sf"/>
</dbReference>
<dbReference type="Gene3D" id="1.10.1540.10">
    <property type="entry name" value="BEACH domain"/>
    <property type="match status" value="1"/>
</dbReference>
<dbReference type="Proteomes" id="UP000769528">
    <property type="component" value="Unassembled WGS sequence"/>
</dbReference>
<dbReference type="InterPro" id="IPR001680">
    <property type="entry name" value="WD40_rpt"/>
</dbReference>
<feature type="domain" description="BEACH-type PH" evidence="4">
    <location>
        <begin position="1360"/>
        <end position="1494"/>
    </location>
</feature>
<dbReference type="SMART" id="SM00320">
    <property type="entry name" value="WD40"/>
    <property type="match status" value="2"/>
</dbReference>
<dbReference type="OrthoDB" id="26681at2759"/>
<name>A0A9P8PVW4_9ASCO</name>
<dbReference type="InterPro" id="IPR036322">
    <property type="entry name" value="WD40_repeat_dom_sf"/>
</dbReference>
<reference evidence="5" key="2">
    <citation type="submission" date="2021-01" db="EMBL/GenBank/DDBJ databases">
        <authorList>
            <person name="Schikora-Tamarit M.A."/>
        </authorList>
    </citation>
    <scope>NUCLEOTIDE SEQUENCE</scope>
    <source>
        <strain evidence="5">CBS6341</strain>
    </source>
</reference>
<accession>A0A9P8PVW4</accession>
<dbReference type="Pfam" id="PF02138">
    <property type="entry name" value="Beach"/>
    <property type="match status" value="1"/>
</dbReference>
<dbReference type="PANTHER" id="PTHR13743:SF123">
    <property type="entry name" value="PROTEIN FAN"/>
    <property type="match status" value="1"/>
</dbReference>
<gene>
    <name evidence="5" type="ORF">WICMUC_001110</name>
</gene>
<dbReference type="Gene3D" id="2.30.29.30">
    <property type="entry name" value="Pleckstrin-homology domain (PH domain)/Phosphotyrosine-binding domain (PTB)"/>
    <property type="match status" value="1"/>
</dbReference>
<dbReference type="FunFam" id="1.10.1540.10:FF:000002">
    <property type="entry name" value="WD repeat and FYVE domain containing 3"/>
    <property type="match status" value="1"/>
</dbReference>
<dbReference type="InterPro" id="IPR050865">
    <property type="entry name" value="BEACH_Domain"/>
</dbReference>
<evidence type="ECO:0008006" key="7">
    <source>
        <dbReference type="Google" id="ProtNLM"/>
    </source>
</evidence>
<sequence length="2159" mass="247725">MGELDLLIQNYIHLSITFEGEKLLSIIEDDISNQPESTEVSRLRILVKLLSSSLKFKDLQDDDKTNFIEELFIKLENCEDFEVIPSVVAEQLENQLDDQSSDQSNFQNILLLYISVSLSLKETKCSQILIIEIIRKLCKSSNYNRALISQCNQLSEVLIKMLSNFQDSHDEFSNIIEVIRFTKISSTDLLEIIKPIVQKLPNKHENLRAISYLLGKDDDSHLHIQNSQIVLSQDSKKIIQRYTFQIWVKFNKLDEGRLLSLNDQLSVGVKNSKLVLYFKSTLLEVVESVFLQEDKYYHFVLIHESSSSSISRAKLRLFIDAELVHTSRCPYPINLNFNISAPALSNTTKVTLELGGVNCDFEMTNCIIITDRASHEWIILSFLLGKAYSYTFQDPNALKFLNHENRALFNIKLIEASKKIGTKYDLDDLRIVINKDDILINVNKSFLHKVCEIDGLELKSSSANFLIKNHPRFYQSQNISELFYAVSSVQIFLEVIESTGTMDELYQSTEILLQLVNSNWRLIQEFESISGYSLLSTILKLKKFQFKQNLSSKFLKLFLNHNGYDPLKPHNSVITNLLGYDSLVVDFQLWEPLSKTEITAEDYELLKFLLTQISLFSSESQNASFNVLKLKKIKVVKRLLNFLSQQYFPEEFKKEIQTTLSGLIKSNLSSEIIKTLSSSIIYSLSKNQAENTLVLLRVLGETFLDPTLSNVNSWKKLFGAISIKWVLLLLQLSKNNKTIVDVALTFLIKIFTFNSKAYELFLRNNGLLILLGSIRDIKVDEIEINILIKGSFGIHHCDLDFESLNQPLSTKGLDRLIFPSLSYLIVDILEWTVLNDIFKAESHEKIVKLINFYLDFLQNLLDQNSGIKQSISLDKIFIRRLCGFILILTKAQNGAIYFDPAERILEILSGFIIYKLFNTNSSELDNYMYSILNHSENDGNSLISSSVFLALVVPKLLVHIKNFSSEFGVLLESNGLNFTNMAIFLNALSNELLAFEWNLKDYFNFMSVSLDLLEAYRKNSKNSRNPHFLQLVKNITFLLNSLVFVLKDSDSVDQKENFLKMLVFHQENIFANNYISNDGLGNLVAFLLNSTSEHNPELTSLSLNCLRIVLMHRNQDISSICSSITFRSYITFLNFLSNSTSKGDDEITAELRDLKLFTLFSAHLEALSGKLDRRLSKASFIRSEDVLNRLAIDHDTTVKNKYEHLDSLIKALEDNNQESKCKILADEEVRISRFIQDQNDSLQFFVSAYNKMKIETKNSLSIMLHLDHDPSIWVLDNTEGIDRTRRRLLPMDKLAKNEKVDFFTDMPSRQHLDSLQPDELQPRIESVSLKSFELIESDLTQDNLSSTYNDKNRKVLKSLYSGDKIIEIWNVSQVVGLEINEGIMILGSSHIYLLQNYYHNAANDEIVNINEVAESDRDPNIKLITGQPRPKTSQASSTGGHIVQSWDLFNLTSVTKRQFLLRDVALELFFSDGGSFLITLIQTKERDEVYSVLSNVATNSNIDNDLSEIFKETNSGNNNVNLSSHARKFTTKLANVFGSDFSLEATQKWQRGEMSNFYYLMIINTLAGRTFNDLTQYPIFPWVIADYKSEELDLKNPKTFRDLTKPMGVQSPSRAKQFKERYEALESLNDDSSPPFHYGTHYSSAMIVASFLIRLEPFVQSYLLLQGGKFDHADRLFHSIEKAWRSSSAENTTDVRELIPEFFFLPEFLENINGYNFGNLQDGTKISDVELPKWAKNDPKIFISKNREALESPYVTEHLHEWIDLIFGYKQTGQAAVESINVFNHLSYHGAIDLDSINNENERRSITGIIHNFGQTPLQIFNKPHLPRVDEESGFEIDEFQIFLDVQYLKKSPNLIYQTKFRSPIKFLQFKKHTDNSGDAFWRGYPALHLNGNLEIRPDESFTPGTLVINRQTFERLHEDNITTISQLSKDTFLTGSTSGVIHVWKYLSSAKGVNVTLNFETSLRLHLYPIKDMKLSPEYNLLLTLDVEGNCYLWDLVRYKFIRSLDVNAENIAISYDSGLIMVSHGSLIRVFTINGELIFVKDLANQITSLNFANSKTISNIKSPLYQLSHEYWDNEGIIAVGFINGFIEIYKLHIEKNGWDISLLKSLQFNENDQFENKSITCLESYLKSFINYEDEKRGKIEVVAGDFNGRVAVWR</sequence>
<evidence type="ECO:0000259" key="4">
    <source>
        <dbReference type="PROSITE" id="PS51783"/>
    </source>
</evidence>
<dbReference type="CDD" id="cd01201">
    <property type="entry name" value="PH_BEACH"/>
    <property type="match status" value="1"/>
</dbReference>
<dbReference type="SUPFAM" id="SSF50978">
    <property type="entry name" value="WD40 repeat-like"/>
    <property type="match status" value="1"/>
</dbReference>
<dbReference type="SMART" id="SM01026">
    <property type="entry name" value="Beach"/>
    <property type="match status" value="1"/>
</dbReference>
<dbReference type="PANTHER" id="PTHR13743">
    <property type="entry name" value="BEIGE/BEACH-RELATED"/>
    <property type="match status" value="1"/>
</dbReference>
<proteinExistence type="predicted"/>
<dbReference type="InterPro" id="IPR013320">
    <property type="entry name" value="ConA-like_dom_sf"/>
</dbReference>
<dbReference type="InterPro" id="IPR023362">
    <property type="entry name" value="PH-BEACH_dom"/>
</dbReference>